<proteinExistence type="predicted"/>
<keyword evidence="2" id="KW-0862">Zinc</keyword>
<dbReference type="Pfam" id="PF00665">
    <property type="entry name" value="rve"/>
    <property type="match status" value="1"/>
</dbReference>
<dbReference type="SUPFAM" id="SSF50630">
    <property type="entry name" value="Acid proteases"/>
    <property type="match status" value="1"/>
</dbReference>
<dbReference type="GO" id="GO:0003676">
    <property type="term" value="F:nucleic acid binding"/>
    <property type="evidence" value="ECO:0007669"/>
    <property type="project" value="InterPro"/>
</dbReference>
<gene>
    <name evidence="6" type="primary">K02A2.6_23</name>
    <name evidence="6" type="ORF">FJT64_012074</name>
</gene>
<organism evidence="6 7">
    <name type="scientific">Amphibalanus amphitrite</name>
    <name type="common">Striped barnacle</name>
    <name type="synonym">Balanus amphitrite</name>
    <dbReference type="NCBI Taxonomy" id="1232801"/>
    <lineage>
        <taxon>Eukaryota</taxon>
        <taxon>Metazoa</taxon>
        <taxon>Ecdysozoa</taxon>
        <taxon>Arthropoda</taxon>
        <taxon>Crustacea</taxon>
        <taxon>Multicrustacea</taxon>
        <taxon>Cirripedia</taxon>
        <taxon>Thoracica</taxon>
        <taxon>Thoracicalcarea</taxon>
        <taxon>Balanomorpha</taxon>
        <taxon>Balanoidea</taxon>
        <taxon>Balanidae</taxon>
        <taxon>Amphibalaninae</taxon>
        <taxon>Amphibalanus</taxon>
    </lineage>
</organism>
<dbReference type="Proteomes" id="UP000440578">
    <property type="component" value="Unassembled WGS sequence"/>
</dbReference>
<dbReference type="PROSITE" id="PS50994">
    <property type="entry name" value="INTEGRASE"/>
    <property type="match status" value="1"/>
</dbReference>
<dbReference type="Gene3D" id="3.30.420.10">
    <property type="entry name" value="Ribonuclease H-like superfamily/Ribonuclease H"/>
    <property type="match status" value="1"/>
</dbReference>
<dbReference type="OrthoDB" id="6380665at2759"/>
<evidence type="ECO:0000256" key="1">
    <source>
        <dbReference type="ARBA" id="ARBA00012493"/>
    </source>
</evidence>
<dbReference type="PANTHER" id="PTHR37984:SF15">
    <property type="entry name" value="INTEGRASE CATALYTIC DOMAIN-CONTAINING PROTEIN"/>
    <property type="match status" value="1"/>
</dbReference>
<dbReference type="FunFam" id="1.10.340.70:FF:000004">
    <property type="entry name" value="Retrovirus-related Pol polyprotein from transposon 297-like Protein"/>
    <property type="match status" value="1"/>
</dbReference>
<evidence type="ECO:0000313" key="7">
    <source>
        <dbReference type="Proteomes" id="UP000440578"/>
    </source>
</evidence>
<dbReference type="InterPro" id="IPR012337">
    <property type="entry name" value="RNaseH-like_sf"/>
</dbReference>
<dbReference type="InterPro" id="IPR036397">
    <property type="entry name" value="RNaseH_sf"/>
</dbReference>
<dbReference type="PANTHER" id="PTHR37984">
    <property type="entry name" value="PROTEIN CBG26694"/>
    <property type="match status" value="1"/>
</dbReference>
<dbReference type="AlphaFoldDB" id="A0A6A4VK11"/>
<keyword evidence="2" id="KW-0863">Zinc-finger</keyword>
<reference evidence="6 7" key="1">
    <citation type="submission" date="2019-07" db="EMBL/GenBank/DDBJ databases">
        <title>Draft genome assembly of a fouling barnacle, Amphibalanus amphitrite (Darwin, 1854): The first reference genome for Thecostraca.</title>
        <authorList>
            <person name="Kim W."/>
        </authorList>
    </citation>
    <scope>NUCLEOTIDE SEQUENCE [LARGE SCALE GENOMIC DNA]</scope>
    <source>
        <strain evidence="6">SNU_AA5</strain>
        <tissue evidence="6">Soma without cirri and trophi</tissue>
    </source>
</reference>
<keyword evidence="7" id="KW-1185">Reference proteome</keyword>
<keyword evidence="2" id="KW-0479">Metal-binding</keyword>
<accession>A0A6A4VK11</accession>
<dbReference type="EC" id="2.7.7.49" evidence="1"/>
<dbReference type="Pfam" id="PF17921">
    <property type="entry name" value="Integrase_H2C2"/>
    <property type="match status" value="1"/>
</dbReference>
<feature type="compositionally biased region" description="Basic and acidic residues" evidence="3">
    <location>
        <begin position="923"/>
        <end position="938"/>
    </location>
</feature>
<dbReference type="GO" id="GO:0004519">
    <property type="term" value="F:endonuclease activity"/>
    <property type="evidence" value="ECO:0007669"/>
    <property type="project" value="UniProtKB-KW"/>
</dbReference>
<feature type="domain" description="Integrase catalytic" evidence="5">
    <location>
        <begin position="602"/>
        <end position="764"/>
    </location>
</feature>
<dbReference type="GO" id="GO:0008270">
    <property type="term" value="F:zinc ion binding"/>
    <property type="evidence" value="ECO:0007669"/>
    <property type="project" value="UniProtKB-KW"/>
</dbReference>
<dbReference type="PROSITE" id="PS50158">
    <property type="entry name" value="ZF_CCHC"/>
    <property type="match status" value="1"/>
</dbReference>
<feature type="compositionally biased region" description="Low complexity" evidence="3">
    <location>
        <begin position="863"/>
        <end position="890"/>
    </location>
</feature>
<dbReference type="FunFam" id="3.30.420.10:FF:000063">
    <property type="entry name" value="Retrovirus-related Pol polyprotein from transposon 297-like Protein"/>
    <property type="match status" value="1"/>
</dbReference>
<dbReference type="InterPro" id="IPR050951">
    <property type="entry name" value="Retrovirus_Pol_polyprotein"/>
</dbReference>
<dbReference type="Gene3D" id="2.40.70.10">
    <property type="entry name" value="Acid Proteases"/>
    <property type="match status" value="1"/>
</dbReference>
<dbReference type="InterPro" id="IPR001878">
    <property type="entry name" value="Znf_CCHC"/>
</dbReference>
<feature type="compositionally biased region" description="Low complexity" evidence="3">
    <location>
        <begin position="180"/>
        <end position="193"/>
    </location>
</feature>
<feature type="region of interest" description="Disordered" evidence="3">
    <location>
        <begin position="863"/>
        <end position="938"/>
    </location>
</feature>
<dbReference type="GO" id="GO:0003964">
    <property type="term" value="F:RNA-directed DNA polymerase activity"/>
    <property type="evidence" value="ECO:0007669"/>
    <property type="project" value="UniProtKB-EC"/>
</dbReference>
<dbReference type="EMBL" id="VIIS01002012">
    <property type="protein sequence ID" value="KAF0289721.1"/>
    <property type="molecule type" value="Genomic_DNA"/>
</dbReference>
<dbReference type="InterPro" id="IPR021109">
    <property type="entry name" value="Peptidase_aspartic_dom_sf"/>
</dbReference>
<feature type="region of interest" description="Disordered" evidence="3">
    <location>
        <begin position="773"/>
        <end position="805"/>
    </location>
</feature>
<protein>
    <recommendedName>
        <fullName evidence="1">RNA-directed DNA polymerase</fullName>
        <ecNumber evidence="1">2.7.7.49</ecNumber>
    </recommendedName>
</protein>
<feature type="domain" description="CCHC-type" evidence="4">
    <location>
        <begin position="265"/>
        <end position="279"/>
    </location>
</feature>
<feature type="region of interest" description="Disordered" evidence="3">
    <location>
        <begin position="179"/>
        <end position="258"/>
    </location>
</feature>
<evidence type="ECO:0000256" key="3">
    <source>
        <dbReference type="SAM" id="MobiDB-lite"/>
    </source>
</evidence>
<evidence type="ECO:0000313" key="6">
    <source>
        <dbReference type="EMBL" id="KAF0289721.1"/>
    </source>
</evidence>
<dbReference type="InterPro" id="IPR001584">
    <property type="entry name" value="Integrase_cat-core"/>
</dbReference>
<dbReference type="InterPro" id="IPR041588">
    <property type="entry name" value="Integrase_H2C2"/>
</dbReference>
<evidence type="ECO:0000259" key="4">
    <source>
        <dbReference type="PROSITE" id="PS50158"/>
    </source>
</evidence>
<dbReference type="SUPFAM" id="SSF53098">
    <property type="entry name" value="Ribonuclease H-like"/>
    <property type="match status" value="1"/>
</dbReference>
<evidence type="ECO:0000259" key="5">
    <source>
        <dbReference type="PROSITE" id="PS50994"/>
    </source>
</evidence>
<dbReference type="GO" id="GO:0015074">
    <property type="term" value="P:DNA integration"/>
    <property type="evidence" value="ECO:0007669"/>
    <property type="project" value="InterPro"/>
</dbReference>
<name>A0A6A4VK11_AMPAM</name>
<dbReference type="Gene3D" id="1.10.340.70">
    <property type="match status" value="1"/>
</dbReference>
<evidence type="ECO:0000256" key="2">
    <source>
        <dbReference type="PROSITE-ProRule" id="PRU00047"/>
    </source>
</evidence>
<sequence>MNVEGVSPPTPFLARPGKPALPWSDWIFGFHNYLTALGGEAYSTERKTALLLHCVGAEAQRVYRTLPVQPRREDEDEFHAAERQLAEFYEPQVNVIAERFFFRQRRQESHEPTADYVAALRRLAVNCSFGQMTDAMIRDQVVEATVHPILRERFLQDKGLTLDRVLEIAEAFERSRREATAMAGPARPAADGAQSLHQISDARQRRGRRPWRPAQRQDDRRPAQLQAQLQADRRSGPAQLQPDTCPSCGRRQHNERGRCPATGARCRQCGRTGHFAVVCWSGERNDDRRCHELTVLCCAVPNTDKMMCEVQMEVPGITQTVNLQVDTGATVSALGLGIARRLFKGSRLNRTSARLFGFGRHQLQVLGTLPALVTYRGRRANTEFFIIDSDGEEAVMGLDLLKQLDVNLHPASGAIDPLAVTGSAEVPEPPPSQPDPGEICSLTMVRGHPEEADLHEDSSAEEEVIALLTDEESVLTEQDVRTASAADPELQQLRHQIKRGWPSSAKACPAEVQPYFKMRHELWVRNDDVILRGAQQVAVPVQLRRRYLELAHSAHDGIVRMKQALRNLAWWPGINREVEELCRSCERCQHSDAVLSQRARPAPMQPVDLPDRAWSKLGMDIVGPINGAPATARYAITLIDYRSKWAEVCLTSSTETEDVIKFLSTVWAKEGYPDEIVTDNGPQFTSREFTAYLAARGVKHTKSSVYWPRGNSAVERFNKTFKSWITDCPPAAFIDEVRKSLAVYRATPHTTTGKSPSELLHGRQMRLNLPVIQPSTPGADSVASRVRRRQQSNKRSYDRRRGVTTPRVTEGDYVCVRRQGHRSKTSCRFTSPVRVTGRVGPATYRLADGRTWNAAHLARLPYAPASPSASSPAGPGETTSTATTSEADAAGPLTSLAAASRPSTETACEPSPDAADVSVQRPRRSDRVCRRPDYYVSQ</sequence>
<comment type="caution">
    <text evidence="6">The sequence shown here is derived from an EMBL/GenBank/DDBJ whole genome shotgun (WGS) entry which is preliminary data.</text>
</comment>